<accession>X1Q9E7</accession>
<comment type="caution">
    <text evidence="2">The sequence shown here is derived from an EMBL/GenBank/DDBJ whole genome shotgun (WGS) entry which is preliminary data.</text>
</comment>
<feature type="transmembrane region" description="Helical" evidence="1">
    <location>
        <begin position="57"/>
        <end position="76"/>
    </location>
</feature>
<sequence>FLIWGDKLIEFPLTSYIFTKFGEEGFRNYSYLFFIFMYLNIGGGIIARRLKNEKKSIINLSISITIYASLMFFIVFSNLTTFLLIIAANQLIGGIMMSQFTEKNIDVSNLGKNTALSYELIRGSSLLASLIFVPLGTLLSTFVPLEFLITIVVILSLFSITPLYFLKKY</sequence>
<name>X1Q9E7_9ZZZZ</name>
<dbReference type="EMBL" id="BARW01004626">
    <property type="protein sequence ID" value="GAI65087.1"/>
    <property type="molecule type" value="Genomic_DNA"/>
</dbReference>
<proteinExistence type="predicted"/>
<feature type="transmembrane region" description="Helical" evidence="1">
    <location>
        <begin position="147"/>
        <end position="166"/>
    </location>
</feature>
<evidence type="ECO:0000313" key="2">
    <source>
        <dbReference type="EMBL" id="GAI65087.1"/>
    </source>
</evidence>
<feature type="non-terminal residue" evidence="2">
    <location>
        <position position="1"/>
    </location>
</feature>
<evidence type="ECO:0008006" key="3">
    <source>
        <dbReference type="Google" id="ProtNLM"/>
    </source>
</evidence>
<keyword evidence="1" id="KW-0472">Membrane</keyword>
<dbReference type="AlphaFoldDB" id="X1Q9E7"/>
<gene>
    <name evidence="2" type="ORF">S12H4_10691</name>
</gene>
<keyword evidence="1" id="KW-0812">Transmembrane</keyword>
<keyword evidence="1" id="KW-1133">Transmembrane helix</keyword>
<feature type="transmembrane region" description="Helical" evidence="1">
    <location>
        <begin position="29"/>
        <end position="50"/>
    </location>
</feature>
<organism evidence="2">
    <name type="scientific">marine sediment metagenome</name>
    <dbReference type="NCBI Taxonomy" id="412755"/>
    <lineage>
        <taxon>unclassified sequences</taxon>
        <taxon>metagenomes</taxon>
        <taxon>ecological metagenomes</taxon>
    </lineage>
</organism>
<reference evidence="2" key="1">
    <citation type="journal article" date="2014" name="Front. Microbiol.">
        <title>High frequency of phylogenetically diverse reductive dehalogenase-homologous genes in deep subseafloor sedimentary metagenomes.</title>
        <authorList>
            <person name="Kawai M."/>
            <person name="Futagami T."/>
            <person name="Toyoda A."/>
            <person name="Takaki Y."/>
            <person name="Nishi S."/>
            <person name="Hori S."/>
            <person name="Arai W."/>
            <person name="Tsubouchi T."/>
            <person name="Morono Y."/>
            <person name="Uchiyama I."/>
            <person name="Ito T."/>
            <person name="Fujiyama A."/>
            <person name="Inagaki F."/>
            <person name="Takami H."/>
        </authorList>
    </citation>
    <scope>NUCLEOTIDE SEQUENCE</scope>
    <source>
        <strain evidence="2">Expedition CK06-06</strain>
    </source>
</reference>
<feature type="transmembrane region" description="Helical" evidence="1">
    <location>
        <begin position="120"/>
        <end position="141"/>
    </location>
</feature>
<feature type="transmembrane region" description="Helical" evidence="1">
    <location>
        <begin position="82"/>
        <end position="100"/>
    </location>
</feature>
<evidence type="ECO:0000256" key="1">
    <source>
        <dbReference type="SAM" id="Phobius"/>
    </source>
</evidence>
<protein>
    <recommendedName>
        <fullName evidence="3">Major facilitator superfamily (MFS) profile domain-containing protein</fullName>
    </recommendedName>
</protein>